<dbReference type="Proteomes" id="UP000023152">
    <property type="component" value="Unassembled WGS sequence"/>
</dbReference>
<sequence>MRTGEIAFIVLLVLWLIAIVWCIYAISVFWQSRFDAMMAKRKPGLTLLALICFIIVASCRWLAFAADLWPRVMSWVSHREISLLLSHLTVVPLGMLLVKTWLCYFDWQQNLDLLNLKWTTKLEINDNPWTVRYGKYLGNVKFLCTFIGMYFVVVFVTLDIILEMNNGNHGAWSFQGAVLVFYGSFIVGFIYPFSHIQKCQDLWDIRGLFILFYFIFYINHLWTNFCVTV</sequence>
<name>X6M6I8_RETFI</name>
<feature type="transmembrane region" description="Helical" evidence="1">
    <location>
        <begin position="84"/>
        <end position="107"/>
    </location>
</feature>
<organism evidence="2 3">
    <name type="scientific">Reticulomyxa filosa</name>
    <dbReference type="NCBI Taxonomy" id="46433"/>
    <lineage>
        <taxon>Eukaryota</taxon>
        <taxon>Sar</taxon>
        <taxon>Rhizaria</taxon>
        <taxon>Retaria</taxon>
        <taxon>Foraminifera</taxon>
        <taxon>Monothalamids</taxon>
        <taxon>Reticulomyxidae</taxon>
        <taxon>Reticulomyxa</taxon>
    </lineage>
</organism>
<comment type="caution">
    <text evidence="2">The sequence shown here is derived from an EMBL/GenBank/DDBJ whole genome shotgun (WGS) entry which is preliminary data.</text>
</comment>
<evidence type="ECO:0000313" key="2">
    <source>
        <dbReference type="EMBL" id="ETO09077.1"/>
    </source>
</evidence>
<feature type="transmembrane region" description="Helical" evidence="1">
    <location>
        <begin position="174"/>
        <end position="193"/>
    </location>
</feature>
<dbReference type="EMBL" id="ASPP01024383">
    <property type="protein sequence ID" value="ETO09077.1"/>
    <property type="molecule type" value="Genomic_DNA"/>
</dbReference>
<keyword evidence="1" id="KW-0472">Membrane</keyword>
<feature type="transmembrane region" description="Helical" evidence="1">
    <location>
        <begin position="142"/>
        <end position="162"/>
    </location>
</feature>
<feature type="transmembrane region" description="Helical" evidence="1">
    <location>
        <begin position="6"/>
        <end position="32"/>
    </location>
</feature>
<gene>
    <name evidence="2" type="ORF">RFI_28309</name>
</gene>
<reference evidence="2 3" key="1">
    <citation type="journal article" date="2013" name="Curr. Biol.">
        <title>The Genome of the Foraminiferan Reticulomyxa filosa.</title>
        <authorList>
            <person name="Glockner G."/>
            <person name="Hulsmann N."/>
            <person name="Schleicher M."/>
            <person name="Noegel A.A."/>
            <person name="Eichinger L."/>
            <person name="Gallinger C."/>
            <person name="Pawlowski J."/>
            <person name="Sierra R."/>
            <person name="Euteneuer U."/>
            <person name="Pillet L."/>
            <person name="Moustafa A."/>
            <person name="Platzer M."/>
            <person name="Groth M."/>
            <person name="Szafranski K."/>
            <person name="Schliwa M."/>
        </authorList>
    </citation>
    <scope>NUCLEOTIDE SEQUENCE [LARGE SCALE GENOMIC DNA]</scope>
</reference>
<evidence type="ECO:0000256" key="1">
    <source>
        <dbReference type="SAM" id="Phobius"/>
    </source>
</evidence>
<evidence type="ECO:0000313" key="3">
    <source>
        <dbReference type="Proteomes" id="UP000023152"/>
    </source>
</evidence>
<keyword evidence="1" id="KW-1133">Transmembrane helix</keyword>
<feature type="transmembrane region" description="Helical" evidence="1">
    <location>
        <begin position="205"/>
        <end position="222"/>
    </location>
</feature>
<feature type="transmembrane region" description="Helical" evidence="1">
    <location>
        <begin position="44"/>
        <end position="64"/>
    </location>
</feature>
<accession>X6M6I8</accession>
<keyword evidence="3" id="KW-1185">Reference proteome</keyword>
<protein>
    <submittedName>
        <fullName evidence="2">Uncharacterized protein</fullName>
    </submittedName>
</protein>
<dbReference type="AlphaFoldDB" id="X6M6I8"/>
<keyword evidence="1" id="KW-0812">Transmembrane</keyword>
<proteinExistence type="predicted"/>